<evidence type="ECO:0000313" key="1">
    <source>
        <dbReference type="EMBL" id="CEK78577.1"/>
    </source>
</evidence>
<proteinExistence type="predicted"/>
<protein>
    <submittedName>
        <fullName evidence="1">Uncharacterized protein</fullName>
    </submittedName>
</protein>
<organism evidence="1">
    <name type="scientific">Arion vulgaris</name>
    <dbReference type="NCBI Taxonomy" id="1028688"/>
    <lineage>
        <taxon>Eukaryota</taxon>
        <taxon>Metazoa</taxon>
        <taxon>Spiralia</taxon>
        <taxon>Lophotrochozoa</taxon>
        <taxon>Mollusca</taxon>
        <taxon>Gastropoda</taxon>
        <taxon>Heterobranchia</taxon>
        <taxon>Euthyneura</taxon>
        <taxon>Panpulmonata</taxon>
        <taxon>Eupulmonata</taxon>
        <taxon>Stylommatophora</taxon>
        <taxon>Helicina</taxon>
        <taxon>Arionoidea</taxon>
        <taxon>Arionidae</taxon>
        <taxon>Arion</taxon>
    </lineage>
</organism>
<name>A0A0B7AD54_9EUPU</name>
<accession>A0A0B7AD54</accession>
<dbReference type="EMBL" id="HACG01031712">
    <property type="protein sequence ID" value="CEK78577.1"/>
    <property type="molecule type" value="Transcribed_RNA"/>
</dbReference>
<reference evidence="1" key="1">
    <citation type="submission" date="2014-12" db="EMBL/GenBank/DDBJ databases">
        <title>Insight into the proteome of Arion vulgaris.</title>
        <authorList>
            <person name="Aradska J."/>
            <person name="Bulat T."/>
            <person name="Smidak R."/>
            <person name="Sarate P."/>
            <person name="Gangsoo J."/>
            <person name="Sialana F."/>
            <person name="Bilban M."/>
            <person name="Lubec G."/>
        </authorList>
    </citation>
    <scope>NUCLEOTIDE SEQUENCE</scope>
    <source>
        <tissue evidence="1">Skin</tissue>
    </source>
</reference>
<sequence>MNTNLCGRLSTNLANCVRGMFIQGKKEICCSIMQNMRYNILVTAAIVKHIQFIYKSSGTITFPIHRMKQKYTSRTVTIFDNRNNNHGRAKSKLILTKKYTYSKALINRHSFNCQFQLPVCF</sequence>
<gene>
    <name evidence="1" type="primary">ORF110887</name>
</gene>
<dbReference type="AlphaFoldDB" id="A0A0B7AD54"/>
<feature type="non-terminal residue" evidence="1">
    <location>
        <position position="121"/>
    </location>
</feature>